<gene>
    <name evidence="8" type="primary">cbiQ</name>
    <name evidence="8" type="ORF">FPZ08_02790</name>
</gene>
<dbReference type="Proteomes" id="UP000315364">
    <property type="component" value="Chromosome"/>
</dbReference>
<dbReference type="CDD" id="cd16914">
    <property type="entry name" value="EcfT"/>
    <property type="match status" value="1"/>
</dbReference>
<keyword evidence="4 7" id="KW-0812">Transmembrane</keyword>
<keyword evidence="9" id="KW-1185">Reference proteome</keyword>
<proteinExistence type="inferred from homology"/>
<dbReference type="EMBL" id="CP042304">
    <property type="protein sequence ID" value="QDZ09763.1"/>
    <property type="molecule type" value="Genomic_DNA"/>
</dbReference>
<evidence type="ECO:0000256" key="6">
    <source>
        <dbReference type="ARBA" id="ARBA00023136"/>
    </source>
</evidence>
<dbReference type="RefSeq" id="WP_146288572.1">
    <property type="nucleotide sequence ID" value="NZ_CP042304.1"/>
</dbReference>
<keyword evidence="3" id="KW-1003">Cell membrane</keyword>
<evidence type="ECO:0000256" key="7">
    <source>
        <dbReference type="SAM" id="Phobius"/>
    </source>
</evidence>
<protein>
    <submittedName>
        <fullName evidence="8">Cobalt ECF transporter T component CbiQ</fullName>
    </submittedName>
</protein>
<evidence type="ECO:0000256" key="3">
    <source>
        <dbReference type="ARBA" id="ARBA00022475"/>
    </source>
</evidence>
<dbReference type="OrthoDB" id="7688456at2"/>
<evidence type="ECO:0000256" key="5">
    <source>
        <dbReference type="ARBA" id="ARBA00022989"/>
    </source>
</evidence>
<evidence type="ECO:0000256" key="4">
    <source>
        <dbReference type="ARBA" id="ARBA00022692"/>
    </source>
</evidence>
<reference evidence="8 9" key="1">
    <citation type="submission" date="2019-07" db="EMBL/GenBank/DDBJ databases">
        <title>Full genome sequence of Devosia sp. Gsoil 520.</title>
        <authorList>
            <person name="Im W.-T."/>
        </authorList>
    </citation>
    <scope>NUCLEOTIDE SEQUENCE [LARGE SCALE GENOMIC DNA]</scope>
    <source>
        <strain evidence="8 9">Gsoil 520</strain>
    </source>
</reference>
<dbReference type="Pfam" id="PF02361">
    <property type="entry name" value="CbiQ"/>
    <property type="match status" value="1"/>
</dbReference>
<feature type="transmembrane region" description="Helical" evidence="7">
    <location>
        <begin position="101"/>
        <end position="124"/>
    </location>
</feature>
<evidence type="ECO:0000256" key="1">
    <source>
        <dbReference type="ARBA" id="ARBA00004651"/>
    </source>
</evidence>
<dbReference type="NCBIfam" id="TIGR02454">
    <property type="entry name" value="ECF_T_CbiQ"/>
    <property type="match status" value="1"/>
</dbReference>
<dbReference type="PANTHER" id="PTHR43723:SF1">
    <property type="entry name" value="COBALT TRANSPORT PROTEIN CBIQ"/>
    <property type="match status" value="1"/>
</dbReference>
<evidence type="ECO:0000313" key="9">
    <source>
        <dbReference type="Proteomes" id="UP000315364"/>
    </source>
</evidence>
<sequence>MRSIDRSAHTNRWRRLPTAEKGLLALGMMVAALLASHWLVLAAILALAVGLALAGARITLHDLRHAASVPLGFIALSTLAQLITVSFAADEPRFGLTSLDGVGQALFIGLRSTACVAALLFLALTTPLSSILDLLRHIGVSRDLSDIALLMLRMIWLLLDCLDAGWRSQVNRLGHCGWKRSIRSSGSLAVALLPRVLSRAQRLNDGLASRGFTGDLRFVSIEQQTNWRRLSVVSLVPLALTGLALWVV</sequence>
<name>A0A5B8LNP9_9HYPH</name>
<feature type="transmembrane region" description="Helical" evidence="7">
    <location>
        <begin position="66"/>
        <end position="89"/>
    </location>
</feature>
<comment type="subcellular location">
    <subcellularLocation>
        <location evidence="1">Cell membrane</location>
        <topology evidence="1">Multi-pass membrane protein</topology>
    </subcellularLocation>
</comment>
<keyword evidence="6 7" id="KW-0472">Membrane</keyword>
<feature type="transmembrane region" description="Helical" evidence="7">
    <location>
        <begin position="230"/>
        <end position="247"/>
    </location>
</feature>
<dbReference type="GO" id="GO:0006824">
    <property type="term" value="P:cobalt ion transport"/>
    <property type="evidence" value="ECO:0007669"/>
    <property type="project" value="InterPro"/>
</dbReference>
<feature type="transmembrane region" description="Helical" evidence="7">
    <location>
        <begin position="21"/>
        <end position="54"/>
    </location>
</feature>
<dbReference type="AlphaFoldDB" id="A0A5B8LNP9"/>
<dbReference type="KEGG" id="dea:FPZ08_02790"/>
<evidence type="ECO:0000313" key="8">
    <source>
        <dbReference type="EMBL" id="QDZ09763.1"/>
    </source>
</evidence>
<comment type="similarity">
    <text evidence="2">Belongs to the CbiQ family.</text>
</comment>
<dbReference type="InterPro" id="IPR052770">
    <property type="entry name" value="Cobalt_transport_CbiQ"/>
</dbReference>
<evidence type="ECO:0000256" key="2">
    <source>
        <dbReference type="ARBA" id="ARBA00008564"/>
    </source>
</evidence>
<organism evidence="8 9">
    <name type="scientific">Devosia ginsengisoli</name>
    <dbReference type="NCBI Taxonomy" id="400770"/>
    <lineage>
        <taxon>Bacteria</taxon>
        <taxon>Pseudomonadati</taxon>
        <taxon>Pseudomonadota</taxon>
        <taxon>Alphaproteobacteria</taxon>
        <taxon>Hyphomicrobiales</taxon>
        <taxon>Devosiaceae</taxon>
        <taxon>Devosia</taxon>
    </lineage>
</organism>
<dbReference type="PANTHER" id="PTHR43723">
    <property type="entry name" value="COBALT TRANSPORT PROTEIN CBIQ"/>
    <property type="match status" value="1"/>
</dbReference>
<dbReference type="GO" id="GO:0043190">
    <property type="term" value="C:ATP-binding cassette (ABC) transporter complex"/>
    <property type="evidence" value="ECO:0007669"/>
    <property type="project" value="InterPro"/>
</dbReference>
<dbReference type="InterPro" id="IPR003339">
    <property type="entry name" value="ABC/ECF_trnsptr_transmembrane"/>
</dbReference>
<dbReference type="InterPro" id="IPR012809">
    <property type="entry name" value="ECF_CbiQ"/>
</dbReference>
<keyword evidence="5 7" id="KW-1133">Transmembrane helix</keyword>
<accession>A0A5B8LNP9</accession>